<evidence type="ECO:0000256" key="6">
    <source>
        <dbReference type="ARBA" id="ARBA00023242"/>
    </source>
</evidence>
<dbReference type="PROSITE" id="PS00463">
    <property type="entry name" value="ZN2_CY6_FUNGAL_1"/>
    <property type="match status" value="1"/>
</dbReference>
<proteinExistence type="predicted"/>
<dbReference type="SUPFAM" id="SSF57701">
    <property type="entry name" value="Zn2/Cys6 DNA-binding domain"/>
    <property type="match status" value="1"/>
</dbReference>
<dbReference type="PANTHER" id="PTHR47660">
    <property type="entry name" value="TRANSCRIPTION FACTOR WITH C2H2 AND ZN(2)-CYS(6) DNA BINDING DOMAIN (EUROFUNG)-RELATED-RELATED"/>
    <property type="match status" value="1"/>
</dbReference>
<protein>
    <recommendedName>
        <fullName evidence="8">Zn(2)-C6 fungal-type domain-containing protein</fullName>
    </recommendedName>
</protein>
<dbReference type="PROSITE" id="PS50048">
    <property type="entry name" value="ZN2_CY6_FUNGAL_2"/>
    <property type="match status" value="1"/>
</dbReference>
<evidence type="ECO:0000256" key="3">
    <source>
        <dbReference type="ARBA" id="ARBA00023015"/>
    </source>
</evidence>
<reference evidence="10" key="1">
    <citation type="journal article" date="2016" name="Genome Announc.">
        <title>Draft genome sequences of fungus Aspergillus calidoustus.</title>
        <authorList>
            <person name="Horn F."/>
            <person name="Linde J."/>
            <person name="Mattern D.J."/>
            <person name="Walther G."/>
            <person name="Guthke R."/>
            <person name="Scherlach K."/>
            <person name="Martin K."/>
            <person name="Brakhage A.A."/>
            <person name="Petzke L."/>
            <person name="Valiante V."/>
        </authorList>
    </citation>
    <scope>NUCLEOTIDE SEQUENCE [LARGE SCALE GENOMIC DNA]</scope>
    <source>
        <strain evidence="10">SF006504</strain>
    </source>
</reference>
<feature type="compositionally biased region" description="Basic and acidic residues" evidence="7">
    <location>
        <begin position="500"/>
        <end position="510"/>
    </location>
</feature>
<dbReference type="Proteomes" id="UP000054771">
    <property type="component" value="Unassembled WGS sequence"/>
</dbReference>
<dbReference type="STRING" id="454130.A0A0U5FUC1"/>
<evidence type="ECO:0000313" key="9">
    <source>
        <dbReference type="EMBL" id="CEL02886.1"/>
    </source>
</evidence>
<feature type="region of interest" description="Disordered" evidence="7">
    <location>
        <begin position="486"/>
        <end position="526"/>
    </location>
</feature>
<keyword evidence="2" id="KW-0862">Zinc</keyword>
<evidence type="ECO:0000256" key="2">
    <source>
        <dbReference type="ARBA" id="ARBA00022833"/>
    </source>
</evidence>
<sequence>MYTGENEAENQTQALPILRCALCNKPFDKQSTLKRHGYYCRSRRTGHANRNRSCIPCAKAKARCDGRRPVCSRCAGRAADCCYPAGTGVSASVTARSDRNQQAKTPTSTDSGSSESQDATPDHLVVMDPEIETETANLNSNANLGLGFEIGGEYLPWDDIDIDFTDFLNLPGNTMSLNSNGVMAAKDIQYPSPSSSSSIPVQVSPETIQRPPEMQQNTPLPPAITTLPRLLVPRPTPKRGAQRATALIQHTLKSYLGHLRHDTLPPFIHPLSGPADLSKSDSPNNRTSPLTRCIDWIRKPSSKGTTGQALFWGNVRGECEWLCAEYSKLDRSQLLSAMQAVAFYILLRIDEGETEYNNLDFLLLATVTVLAKQITWDSLDSLHPPPQPYTESQSPAEIDTAWKEWVFEESRRRLAVIYRIINILVYFEPAARCDLPKDLVFAPLPAKKQLWEALDAAAWKREVDRDPKGQTVFGLVDSGELIKFEVHRDQNQDQEDGEGVDDRNGDKDSSQDTTSRRKGRGKARGKVLTRHEDLLLQVSTSENGKSLVRTEVGWEEWCEGMDGFGSIVLLVASMVA</sequence>
<name>A0A0U5FUC1_ASPCI</name>
<dbReference type="PANTHER" id="PTHR47660:SF3">
    <property type="entry name" value="FINGER DOMAIN PROTEIN, PUTATIVE (AFU_ORTHOLOGUE AFUA_4G03310)-RELATED"/>
    <property type="match status" value="1"/>
</dbReference>
<dbReference type="Pfam" id="PF00172">
    <property type="entry name" value="Zn_clus"/>
    <property type="match status" value="1"/>
</dbReference>
<feature type="region of interest" description="Disordered" evidence="7">
    <location>
        <begin position="93"/>
        <end position="121"/>
    </location>
</feature>
<dbReference type="EMBL" id="CDMC01000003">
    <property type="protein sequence ID" value="CEL02886.1"/>
    <property type="molecule type" value="Genomic_DNA"/>
</dbReference>
<organism evidence="9 10">
    <name type="scientific">Aspergillus calidoustus</name>
    <dbReference type="NCBI Taxonomy" id="454130"/>
    <lineage>
        <taxon>Eukaryota</taxon>
        <taxon>Fungi</taxon>
        <taxon>Dikarya</taxon>
        <taxon>Ascomycota</taxon>
        <taxon>Pezizomycotina</taxon>
        <taxon>Eurotiomycetes</taxon>
        <taxon>Eurotiomycetidae</taxon>
        <taxon>Eurotiales</taxon>
        <taxon>Aspergillaceae</taxon>
        <taxon>Aspergillus</taxon>
        <taxon>Aspergillus subgen. Nidulantes</taxon>
    </lineage>
</organism>
<keyword evidence="3" id="KW-0805">Transcription regulation</keyword>
<gene>
    <name evidence="9" type="ORF">ASPCAL04049</name>
</gene>
<feature type="compositionally biased region" description="Polar residues" evidence="7">
    <location>
        <begin position="102"/>
        <end position="119"/>
    </location>
</feature>
<dbReference type="OrthoDB" id="5423818at2759"/>
<dbReference type="OMA" id="AKTKCCY"/>
<evidence type="ECO:0000256" key="4">
    <source>
        <dbReference type="ARBA" id="ARBA00023125"/>
    </source>
</evidence>
<dbReference type="InterPro" id="IPR036864">
    <property type="entry name" value="Zn2-C6_fun-type_DNA-bd_sf"/>
</dbReference>
<keyword evidence="10" id="KW-1185">Reference proteome</keyword>
<evidence type="ECO:0000313" key="10">
    <source>
        <dbReference type="Proteomes" id="UP000054771"/>
    </source>
</evidence>
<dbReference type="GO" id="GO:0000981">
    <property type="term" value="F:DNA-binding transcription factor activity, RNA polymerase II-specific"/>
    <property type="evidence" value="ECO:0007669"/>
    <property type="project" value="InterPro"/>
</dbReference>
<evidence type="ECO:0000256" key="5">
    <source>
        <dbReference type="ARBA" id="ARBA00023163"/>
    </source>
</evidence>
<feature type="compositionally biased region" description="Basic residues" evidence="7">
    <location>
        <begin position="516"/>
        <end position="526"/>
    </location>
</feature>
<keyword evidence="6" id="KW-0539">Nucleus</keyword>
<dbReference type="CDD" id="cd00067">
    <property type="entry name" value="GAL4"/>
    <property type="match status" value="1"/>
</dbReference>
<feature type="domain" description="Zn(2)-C6 fungal-type" evidence="8">
    <location>
        <begin position="53"/>
        <end position="83"/>
    </location>
</feature>
<accession>A0A0U5FUC1</accession>
<dbReference type="GO" id="GO:0008270">
    <property type="term" value="F:zinc ion binding"/>
    <property type="evidence" value="ECO:0007669"/>
    <property type="project" value="InterPro"/>
</dbReference>
<evidence type="ECO:0000256" key="1">
    <source>
        <dbReference type="ARBA" id="ARBA00022723"/>
    </source>
</evidence>
<dbReference type="AlphaFoldDB" id="A0A0U5FUC1"/>
<keyword evidence="5" id="KW-0804">Transcription</keyword>
<dbReference type="InterPro" id="IPR001138">
    <property type="entry name" value="Zn2Cys6_DnaBD"/>
</dbReference>
<evidence type="ECO:0000259" key="8">
    <source>
        <dbReference type="PROSITE" id="PS50048"/>
    </source>
</evidence>
<evidence type="ECO:0000256" key="7">
    <source>
        <dbReference type="SAM" id="MobiDB-lite"/>
    </source>
</evidence>
<dbReference type="Gene3D" id="4.10.240.10">
    <property type="entry name" value="Zn(2)-C6 fungal-type DNA-binding domain"/>
    <property type="match status" value="1"/>
</dbReference>
<keyword evidence="1" id="KW-0479">Metal-binding</keyword>
<dbReference type="GO" id="GO:0003677">
    <property type="term" value="F:DNA binding"/>
    <property type="evidence" value="ECO:0007669"/>
    <property type="project" value="UniProtKB-KW"/>
</dbReference>
<keyword evidence="4" id="KW-0238">DNA-binding</keyword>
<dbReference type="SMART" id="SM00066">
    <property type="entry name" value="GAL4"/>
    <property type="match status" value="1"/>
</dbReference>